<accession>A0A7K1FFH1</accession>
<evidence type="ECO:0000313" key="4">
    <source>
        <dbReference type="Proteomes" id="UP000460221"/>
    </source>
</evidence>
<comment type="caution">
    <text evidence="3">The sequence shown here is derived from an EMBL/GenBank/DDBJ whole genome shotgun (WGS) entry which is preliminary data.</text>
</comment>
<feature type="transmembrane region" description="Helical" evidence="1">
    <location>
        <begin position="29"/>
        <end position="50"/>
    </location>
</feature>
<organism evidence="3 4">
    <name type="scientific">Nakamurella alba</name>
    <dbReference type="NCBI Taxonomy" id="2665158"/>
    <lineage>
        <taxon>Bacteria</taxon>
        <taxon>Bacillati</taxon>
        <taxon>Actinomycetota</taxon>
        <taxon>Actinomycetes</taxon>
        <taxon>Nakamurellales</taxon>
        <taxon>Nakamurellaceae</taxon>
        <taxon>Nakamurella</taxon>
    </lineage>
</organism>
<feature type="transmembrane region" description="Helical" evidence="1">
    <location>
        <begin position="86"/>
        <end position="106"/>
    </location>
</feature>
<dbReference type="Proteomes" id="UP000460221">
    <property type="component" value="Unassembled WGS sequence"/>
</dbReference>
<keyword evidence="1" id="KW-0812">Transmembrane</keyword>
<evidence type="ECO:0000259" key="2">
    <source>
        <dbReference type="Pfam" id="PF20177"/>
    </source>
</evidence>
<keyword evidence="4" id="KW-1185">Reference proteome</keyword>
<evidence type="ECO:0000313" key="3">
    <source>
        <dbReference type="EMBL" id="MTD12865.1"/>
    </source>
</evidence>
<dbReference type="InterPro" id="IPR046672">
    <property type="entry name" value="DUF6542"/>
</dbReference>
<dbReference type="Pfam" id="PF20177">
    <property type="entry name" value="DUF6542"/>
    <property type="match status" value="1"/>
</dbReference>
<keyword evidence="1" id="KW-0472">Membrane</keyword>
<keyword evidence="1" id="KW-1133">Transmembrane helix</keyword>
<proteinExistence type="predicted"/>
<feature type="domain" description="DUF6542" evidence="2">
    <location>
        <begin position="26"/>
        <end position="137"/>
    </location>
</feature>
<feature type="transmembrane region" description="Helical" evidence="1">
    <location>
        <begin position="56"/>
        <end position="74"/>
    </location>
</feature>
<dbReference type="AlphaFoldDB" id="A0A7K1FFH1"/>
<feature type="transmembrane region" description="Helical" evidence="1">
    <location>
        <begin position="118"/>
        <end position="136"/>
    </location>
</feature>
<gene>
    <name evidence="3" type="ORF">GIS00_02755</name>
</gene>
<protein>
    <recommendedName>
        <fullName evidence="2">DUF6542 domain-containing protein</fullName>
    </recommendedName>
</protein>
<sequence>MRTSPSPAQDSRDQVEEAGAIPAIPGIPWWGAAILALVLTIIGVVVDKFISVGPAWGLRSGFFLGAVLAALLVRRRAVFTAMVQPPLVLVIVLVPALKVLFANSFYEAAVHLVNTFPTMAIGTVLALIIGVIRLFAQPLKSKSQRPAAAQSARHA</sequence>
<reference evidence="3 4" key="1">
    <citation type="submission" date="2019-11" db="EMBL/GenBank/DDBJ databases">
        <authorList>
            <person name="Jiang L.-Q."/>
        </authorList>
    </citation>
    <scope>NUCLEOTIDE SEQUENCE [LARGE SCALE GENOMIC DNA]</scope>
    <source>
        <strain evidence="3 4">YIM 132087</strain>
    </source>
</reference>
<dbReference type="EMBL" id="WLYK01000001">
    <property type="protein sequence ID" value="MTD12865.1"/>
    <property type="molecule type" value="Genomic_DNA"/>
</dbReference>
<name>A0A7K1FFH1_9ACTN</name>
<evidence type="ECO:0000256" key="1">
    <source>
        <dbReference type="SAM" id="Phobius"/>
    </source>
</evidence>
<dbReference type="RefSeq" id="WP_154766851.1">
    <property type="nucleotide sequence ID" value="NZ_WLYK01000001.1"/>
</dbReference>